<dbReference type="OrthoDB" id="875353at2"/>
<organism evidence="1 2">
    <name type="scientific">Rufibacter hautae</name>
    <dbReference type="NCBI Taxonomy" id="2595005"/>
    <lineage>
        <taxon>Bacteria</taxon>
        <taxon>Pseudomonadati</taxon>
        <taxon>Bacteroidota</taxon>
        <taxon>Cytophagia</taxon>
        <taxon>Cytophagales</taxon>
        <taxon>Hymenobacteraceae</taxon>
        <taxon>Rufibacter</taxon>
    </lineage>
</organism>
<evidence type="ECO:0000313" key="1">
    <source>
        <dbReference type="EMBL" id="KAA3439759.1"/>
    </source>
</evidence>
<protein>
    <recommendedName>
        <fullName evidence="3">Lipoprotein</fullName>
    </recommendedName>
</protein>
<dbReference type="PROSITE" id="PS51257">
    <property type="entry name" value="PROKAR_LIPOPROTEIN"/>
    <property type="match status" value="1"/>
</dbReference>
<name>A0A5B6TK31_9BACT</name>
<proteinExistence type="predicted"/>
<dbReference type="RefSeq" id="WP_149089399.1">
    <property type="nucleotide sequence ID" value="NZ_VKKY01000001.1"/>
</dbReference>
<dbReference type="AlphaFoldDB" id="A0A5B6TK31"/>
<reference evidence="1 2" key="1">
    <citation type="submission" date="2019-07" db="EMBL/GenBank/DDBJ databases">
        <title>Rufibacter sp. nov., isolated from lake sediment.</title>
        <authorList>
            <person name="Qu J.-H."/>
        </authorList>
    </citation>
    <scope>NUCLEOTIDE SEQUENCE [LARGE SCALE GENOMIC DNA]</scope>
    <source>
        <strain evidence="1 2">NBS58-1</strain>
    </source>
</reference>
<accession>A0A5B6TK31</accession>
<dbReference type="Proteomes" id="UP000324133">
    <property type="component" value="Unassembled WGS sequence"/>
</dbReference>
<evidence type="ECO:0000313" key="2">
    <source>
        <dbReference type="Proteomes" id="UP000324133"/>
    </source>
</evidence>
<dbReference type="EMBL" id="VKKY01000001">
    <property type="protein sequence ID" value="KAA3439759.1"/>
    <property type="molecule type" value="Genomic_DNA"/>
</dbReference>
<keyword evidence="2" id="KW-1185">Reference proteome</keyword>
<gene>
    <name evidence="1" type="ORF">FOA19_03520</name>
</gene>
<sequence length="238" mass="26623">MKLLKHALPLAALLLLSCGPNERGENITTREEAQASNIQSEEQSQQADVLTKDTLNVVQDEVVKKPTLGTSSDFEPFFENFRQTITQQDAGEFNQWIDPDLGLYLIETPGAVPHFTHVTDIKEFQLAGADGQTFFSIRDTFTECSPEEVKILPTITCQGEDNNFTRQGCFVAEATAFRKSEAYKYAGLSPKEEQKVLQTQLLVSKTVLHTNSGFRFHFGQINGQWRVLFIDLSVPCSA</sequence>
<comment type="caution">
    <text evidence="1">The sequence shown here is derived from an EMBL/GenBank/DDBJ whole genome shotgun (WGS) entry which is preliminary data.</text>
</comment>
<evidence type="ECO:0008006" key="3">
    <source>
        <dbReference type="Google" id="ProtNLM"/>
    </source>
</evidence>